<accession>A0ABT1I044</accession>
<dbReference type="RefSeq" id="WP_253671965.1">
    <property type="nucleotide sequence ID" value="NZ_JAMTCP010000036.1"/>
</dbReference>
<keyword evidence="4" id="KW-1185">Reference proteome</keyword>
<feature type="compositionally biased region" description="Basic and acidic residues" evidence="1">
    <location>
        <begin position="219"/>
        <end position="229"/>
    </location>
</feature>
<proteinExistence type="predicted"/>
<sequence length="243" mass="26069">MEIQAQRVGVDGAQGTLLRPTSLVVRSGEVALVSGEPGQGHTALALALSGRMRPSSGTVLLNGKEDPRRLRRKVAVVDAPGVSAPEDALDLAFVVREEMGLGGHRASRRTVATWLAERDLSEHAHSRFDAVPPDVRIRLLVELAAMRRGVRALVLDCPDRHGTDPRAWWALARQQAEQGLAVVVLCSPPAAALLRVPTARLGQHEQPAPITVRSPESPPDDRPTGRPDGAHPSPTMTLPMEKS</sequence>
<protein>
    <submittedName>
        <fullName evidence="3">ABC transporter</fullName>
    </submittedName>
</protein>
<comment type="caution">
    <text evidence="3">The sequence shown here is derived from an EMBL/GenBank/DDBJ whole genome shotgun (WGS) entry which is preliminary data.</text>
</comment>
<dbReference type="EMBL" id="JAMTCP010000036">
    <property type="protein sequence ID" value="MCP2261129.1"/>
    <property type="molecule type" value="Genomic_DNA"/>
</dbReference>
<dbReference type="Proteomes" id="UP001205311">
    <property type="component" value="Unassembled WGS sequence"/>
</dbReference>
<evidence type="ECO:0000313" key="4">
    <source>
        <dbReference type="Proteomes" id="UP001205311"/>
    </source>
</evidence>
<organism evidence="3 4">
    <name type="scientific">Streptoalloteichus tenebrarius (strain ATCC 17920 / DSM 40477 / JCM 4838 / CBS 697.72 / NBRC 16177 / NCIMB 11028 / NRRL B-12390 / A12253. 1 / ISP 5477)</name>
    <name type="common">Streptomyces tenebrarius</name>
    <dbReference type="NCBI Taxonomy" id="1933"/>
    <lineage>
        <taxon>Bacteria</taxon>
        <taxon>Bacillati</taxon>
        <taxon>Actinomycetota</taxon>
        <taxon>Actinomycetes</taxon>
        <taxon>Pseudonocardiales</taxon>
        <taxon>Pseudonocardiaceae</taxon>
        <taxon>Streptoalloteichus</taxon>
    </lineage>
</organism>
<gene>
    <name evidence="3" type="ORF">LX15_004849</name>
</gene>
<feature type="region of interest" description="Disordered" evidence="1">
    <location>
        <begin position="202"/>
        <end position="243"/>
    </location>
</feature>
<dbReference type="Gene3D" id="3.40.50.300">
    <property type="entry name" value="P-loop containing nucleotide triphosphate hydrolases"/>
    <property type="match status" value="1"/>
</dbReference>
<evidence type="ECO:0000313" key="3">
    <source>
        <dbReference type="EMBL" id="MCP2261129.1"/>
    </source>
</evidence>
<reference evidence="3 4" key="1">
    <citation type="submission" date="2022-06" db="EMBL/GenBank/DDBJ databases">
        <title>Genomic Encyclopedia of Archaeal and Bacterial Type Strains, Phase II (KMG-II): from individual species to whole genera.</title>
        <authorList>
            <person name="Goeker M."/>
        </authorList>
    </citation>
    <scope>NUCLEOTIDE SEQUENCE [LARGE SCALE GENOMIC DNA]</scope>
    <source>
        <strain evidence="3 4">DSM 40477</strain>
    </source>
</reference>
<dbReference type="InterPro" id="IPR003439">
    <property type="entry name" value="ABC_transporter-like_ATP-bd"/>
</dbReference>
<dbReference type="Pfam" id="PF00005">
    <property type="entry name" value="ABC_tran"/>
    <property type="match status" value="1"/>
</dbReference>
<evidence type="ECO:0000259" key="2">
    <source>
        <dbReference type="Pfam" id="PF00005"/>
    </source>
</evidence>
<dbReference type="InterPro" id="IPR027417">
    <property type="entry name" value="P-loop_NTPase"/>
</dbReference>
<feature type="domain" description="ABC transporter" evidence="2">
    <location>
        <begin position="19"/>
        <end position="124"/>
    </location>
</feature>
<name>A0ABT1I044_STRSD</name>
<evidence type="ECO:0000256" key="1">
    <source>
        <dbReference type="SAM" id="MobiDB-lite"/>
    </source>
</evidence>
<dbReference type="SUPFAM" id="SSF52540">
    <property type="entry name" value="P-loop containing nucleoside triphosphate hydrolases"/>
    <property type="match status" value="1"/>
</dbReference>